<feature type="domain" description="Fibronectin type-III" evidence="3">
    <location>
        <begin position="687"/>
        <end position="778"/>
    </location>
</feature>
<dbReference type="PANTHER" id="PTHR24099">
    <property type="entry name" value="E3 UBIQUITIN-PROTEIN LIGASE TRIM36-RELATED"/>
    <property type="match status" value="1"/>
</dbReference>
<sequence length="1467" mass="162674">MVRLTVSTPDSPPLTSSGSNSNNNNNNNSNHSQTTAQVITQSVTTNTSASGNVSNSYVVHQTDTLVAPSTSSPVHTAAAAITQMPTQQQLSAQALTIPPHHMPPPYHQTANGLHDNGHHNGTLYIGAAYANEFYPGAETQAFFIPPELCPAHHTQLCTAVHPEYGPVTVPMVSQSGSPPIPMPVQVPPGHVMQQIVDENGTLRHVILSTQHQQLQSGVQHHIHGHYITANNGTAQFYNPTIAGYTAANQASSTNQLYPTMNHQQAQLPHSPSPPNTNSNNNSNSNSSSNNNNSSSINNNNNNYQNNERAQRQYNKLIRKLETRNLTASQTHSQPTRGNRNDNLNGTNNARSRSNLQRNGTSSTGGASSVGTSDDGEESSSVPDEEDESHILIDYLSSIEPPQIKEIQSHTALVTWEAPPQPTENALVNLNTNDIRYEILLGDRGKDGKYKSIFRGTNLSCRIQDLRAGQEYHVCLSAHLEDVKGSETEPVVFKTPAREPDTPTQPKVLAKTKNSLQLRWNAPVDNGSHIVHYILEMSTEPDGEFTELCKIKGKQFTVNKLTPATWYTFRLAAVNDCGRSDFSTPISYNTDGYPPPQPLAPRLHNVTTSSITLLWNRRREDGDFILQMSNQGPQAYMNVYYGPEIIYECTRLQRATNYQFRLASKTDAGQSSWSDEVTITTLPEQPGRPSKPQVKGKIHAYSFKVKWEPPHDRGGAEIKCYHLEISSGGVFERIYSGIQAEAVCDRLSPGTTYQVRVLCEGPGGVSAPSDTATFTTDAIVPNSPKTPYYSNLPGPYAAVLQWEKPHYQGGAPVTEYELEIEGILNDVEKKKQKTIAYRGKEPYCVVKDLLPGESYVTRVRAVNRIGAGEWSEDFSFRAGSAPPNKPFAPEIQVRSATNLFVKWQEPQCNGAPIVDYKLESSSKQEEDAFTVVYHGTELSADLKDLMPFTNYFFRLHAVNSAGRSPNSPTVCQKTPAAVPSIPTLLPDMFAITSNSVHLYWKEPECNGDAIIHYVLECGDKQITTQHNETNLLVEHLNPEQVYRIRVQAVNSIGAGAFCTSHKITTKPLPPKPPRLECIQYGYNSLKLKWGNDASAISKLSTNVVDFQRFYVEMKIKSSSKDFQNIYTGTRNSIKVQKLHESTDYAFRICAQTEHAGTGAWSDEYYFRTQAAQPNSIKIVRCSENLPVINGSESQDALPTVTIEWQHSKNNHFNDSVEYVLQRAIATNANSKNLQYDEIYRGTDTRFVETIEFDTDYSLRVTPVRVMKSKRTTSVCSSRNSHDDSDEVDGNHSSDESDSDESDFEGDSKKRSNQMPITFEYVYGIASPAFHYKLPKAAIEMHAASVNVSTVTASNQSLGSLRKQNSKVSASSIKTSGQIQSNAGKKHHHVQQSHKIFESEPSPAEVSDDEKPMEVSNSKPSLFLNLLKFIREFFNNRNNWSVTEESIIIWLGFMLFAVVVGFILHFFMA</sequence>
<feature type="domain" description="Fibronectin type-III" evidence="3">
    <location>
        <begin position="594"/>
        <end position="683"/>
    </location>
</feature>
<feature type="transmembrane region" description="Helical" evidence="2">
    <location>
        <begin position="1445"/>
        <end position="1465"/>
    </location>
</feature>
<dbReference type="EMBL" id="JADBJN010000002">
    <property type="protein sequence ID" value="KAG5675610.1"/>
    <property type="molecule type" value="Genomic_DNA"/>
</dbReference>
<feature type="domain" description="Fibronectin type-III" evidence="3">
    <location>
        <begin position="782"/>
        <end position="882"/>
    </location>
</feature>
<feature type="region of interest" description="Disordered" evidence="1">
    <location>
        <begin position="1268"/>
        <end position="1309"/>
    </location>
</feature>
<feature type="compositionally biased region" description="Acidic residues" evidence="1">
    <location>
        <begin position="373"/>
        <end position="386"/>
    </location>
</feature>
<keyword evidence="2" id="KW-0472">Membrane</keyword>
<feature type="compositionally biased region" description="Polar residues" evidence="1">
    <location>
        <begin position="324"/>
        <end position="334"/>
    </location>
</feature>
<comment type="caution">
    <text evidence="4">The sequence shown here is derived from an EMBL/GenBank/DDBJ whole genome shotgun (WGS) entry which is preliminary data.</text>
</comment>
<gene>
    <name evidence="4" type="ORF">PVAND_005501</name>
</gene>
<dbReference type="Proteomes" id="UP001107558">
    <property type="component" value="Chromosome 2"/>
</dbReference>
<feature type="region of interest" description="Disordered" evidence="1">
    <location>
        <begin position="1"/>
        <end position="32"/>
    </location>
</feature>
<dbReference type="InterPro" id="IPR003961">
    <property type="entry name" value="FN3_dom"/>
</dbReference>
<evidence type="ECO:0000256" key="1">
    <source>
        <dbReference type="SAM" id="MobiDB-lite"/>
    </source>
</evidence>
<feature type="region of interest" description="Disordered" evidence="1">
    <location>
        <begin position="261"/>
        <end position="305"/>
    </location>
</feature>
<dbReference type="CDD" id="cd00063">
    <property type="entry name" value="FN3"/>
    <property type="match status" value="8"/>
</dbReference>
<keyword evidence="2" id="KW-0812">Transmembrane</keyword>
<proteinExistence type="predicted"/>
<evidence type="ECO:0000256" key="2">
    <source>
        <dbReference type="SAM" id="Phobius"/>
    </source>
</evidence>
<keyword evidence="2" id="KW-1133">Transmembrane helix</keyword>
<dbReference type="OrthoDB" id="443915at2759"/>
<feature type="compositionally biased region" description="Low complexity" evidence="1">
    <location>
        <begin position="359"/>
        <end position="372"/>
    </location>
</feature>
<dbReference type="PANTHER" id="PTHR24099:SF11">
    <property type="entry name" value="FIBRONECTIN TYPE III DOMAIN-CONTAINING 3BA-RELATED"/>
    <property type="match status" value="1"/>
</dbReference>
<dbReference type="Pfam" id="PF00041">
    <property type="entry name" value="fn3"/>
    <property type="match status" value="5"/>
</dbReference>
<feature type="domain" description="Fibronectin type-III" evidence="3">
    <location>
        <begin position="884"/>
        <end position="976"/>
    </location>
</feature>
<feature type="compositionally biased region" description="Low complexity" evidence="1">
    <location>
        <begin position="16"/>
        <end position="32"/>
    </location>
</feature>
<feature type="compositionally biased region" description="Polar residues" evidence="1">
    <location>
        <begin position="349"/>
        <end position="358"/>
    </location>
</feature>
<feature type="region of interest" description="Disordered" evidence="1">
    <location>
        <begin position="324"/>
        <end position="386"/>
    </location>
</feature>
<evidence type="ECO:0000313" key="5">
    <source>
        <dbReference type="Proteomes" id="UP001107558"/>
    </source>
</evidence>
<feature type="domain" description="Fibronectin type-III" evidence="3">
    <location>
        <begin position="977"/>
        <end position="1067"/>
    </location>
</feature>
<dbReference type="InterPro" id="IPR036116">
    <property type="entry name" value="FN3_sf"/>
</dbReference>
<dbReference type="FunFam" id="2.60.40.10:FF:000373">
    <property type="entry name" value="fibronectin type-III domain-containing protein 3A isoform X1"/>
    <property type="match status" value="1"/>
</dbReference>
<feature type="compositionally biased region" description="Acidic residues" evidence="1">
    <location>
        <begin position="1294"/>
        <end position="1303"/>
    </location>
</feature>
<feature type="compositionally biased region" description="Low complexity" evidence="1">
    <location>
        <begin position="335"/>
        <end position="348"/>
    </location>
</feature>
<dbReference type="InterPro" id="IPR013783">
    <property type="entry name" value="Ig-like_fold"/>
</dbReference>
<accession>A0A9J6C0T5</accession>
<dbReference type="Gene3D" id="2.60.40.10">
    <property type="entry name" value="Immunoglobulins"/>
    <property type="match status" value="8"/>
</dbReference>
<feature type="compositionally biased region" description="Polar residues" evidence="1">
    <location>
        <begin position="1"/>
        <end position="15"/>
    </location>
</feature>
<name>A0A9J6C0T5_POLVA</name>
<dbReference type="InterPro" id="IPR050617">
    <property type="entry name" value="E3_ligase_FN3/SPRY"/>
</dbReference>
<dbReference type="SUPFAM" id="SSF49265">
    <property type="entry name" value="Fibronectin type III"/>
    <property type="match status" value="5"/>
</dbReference>
<reference evidence="4" key="1">
    <citation type="submission" date="2021-03" db="EMBL/GenBank/DDBJ databases">
        <title>Chromosome level genome of the anhydrobiotic midge Polypedilum vanderplanki.</title>
        <authorList>
            <person name="Yoshida Y."/>
            <person name="Kikawada T."/>
            <person name="Gusev O."/>
        </authorList>
    </citation>
    <scope>NUCLEOTIDE SEQUENCE</scope>
    <source>
        <strain evidence="4">NIAS01</strain>
        <tissue evidence="4">Whole body or cell culture</tissue>
    </source>
</reference>
<feature type="compositionally biased region" description="Low complexity" evidence="1">
    <location>
        <begin position="275"/>
        <end position="305"/>
    </location>
</feature>
<dbReference type="SMART" id="SM00060">
    <property type="entry name" value="FN3"/>
    <property type="match status" value="8"/>
</dbReference>
<evidence type="ECO:0000313" key="4">
    <source>
        <dbReference type="EMBL" id="KAG5675610.1"/>
    </source>
</evidence>
<dbReference type="PROSITE" id="PS50853">
    <property type="entry name" value="FN3"/>
    <property type="match status" value="8"/>
</dbReference>
<organism evidence="4 5">
    <name type="scientific">Polypedilum vanderplanki</name>
    <name type="common">Sleeping chironomid midge</name>
    <dbReference type="NCBI Taxonomy" id="319348"/>
    <lineage>
        <taxon>Eukaryota</taxon>
        <taxon>Metazoa</taxon>
        <taxon>Ecdysozoa</taxon>
        <taxon>Arthropoda</taxon>
        <taxon>Hexapoda</taxon>
        <taxon>Insecta</taxon>
        <taxon>Pterygota</taxon>
        <taxon>Neoptera</taxon>
        <taxon>Endopterygota</taxon>
        <taxon>Diptera</taxon>
        <taxon>Nematocera</taxon>
        <taxon>Chironomoidea</taxon>
        <taxon>Chironomidae</taxon>
        <taxon>Chironominae</taxon>
        <taxon>Polypedilum</taxon>
        <taxon>Polypedilum</taxon>
    </lineage>
</organism>
<feature type="region of interest" description="Disordered" evidence="1">
    <location>
        <begin position="1352"/>
        <end position="1414"/>
    </location>
</feature>
<protein>
    <recommendedName>
        <fullName evidence="3">Fibronectin type-III domain-containing protein</fullName>
    </recommendedName>
</protein>
<feature type="domain" description="Fibronectin type-III" evidence="3">
    <location>
        <begin position="1068"/>
        <end position="1170"/>
    </location>
</feature>
<evidence type="ECO:0000259" key="3">
    <source>
        <dbReference type="PROSITE" id="PS50853"/>
    </source>
</evidence>
<feature type="compositionally biased region" description="Polar residues" evidence="1">
    <location>
        <begin position="1352"/>
        <end position="1381"/>
    </location>
</feature>
<feature type="domain" description="Fibronectin type-III" evidence="3">
    <location>
        <begin position="397"/>
        <end position="497"/>
    </location>
</feature>
<feature type="domain" description="Fibronectin type-III" evidence="3">
    <location>
        <begin position="501"/>
        <end position="592"/>
    </location>
</feature>
<keyword evidence="5" id="KW-1185">Reference proteome</keyword>